<dbReference type="InterPro" id="IPR051539">
    <property type="entry name" value="T4SS-coupling_protein"/>
</dbReference>
<evidence type="ECO:0000256" key="3">
    <source>
        <dbReference type="ARBA" id="ARBA00022475"/>
    </source>
</evidence>
<dbReference type="InterPro" id="IPR027417">
    <property type="entry name" value="P-loop_NTPase"/>
</dbReference>
<evidence type="ECO:0000256" key="7">
    <source>
        <dbReference type="SAM" id="MobiDB-lite"/>
    </source>
</evidence>
<dbReference type="GO" id="GO:0005886">
    <property type="term" value="C:plasma membrane"/>
    <property type="evidence" value="ECO:0007669"/>
    <property type="project" value="UniProtKB-SubCell"/>
</dbReference>
<protein>
    <submittedName>
        <fullName evidence="9">Unannotated protein</fullName>
    </submittedName>
</protein>
<organism evidence="9">
    <name type="scientific">freshwater metagenome</name>
    <dbReference type="NCBI Taxonomy" id="449393"/>
    <lineage>
        <taxon>unclassified sequences</taxon>
        <taxon>metagenomes</taxon>
        <taxon>ecological metagenomes</taxon>
    </lineage>
</organism>
<feature type="region of interest" description="Disordered" evidence="7">
    <location>
        <begin position="575"/>
        <end position="595"/>
    </location>
</feature>
<dbReference type="Pfam" id="PF02534">
    <property type="entry name" value="T4SS-DNA_transf"/>
    <property type="match status" value="1"/>
</dbReference>
<dbReference type="PANTHER" id="PTHR37937:SF1">
    <property type="entry name" value="CONJUGATIVE TRANSFER: DNA TRANSPORT"/>
    <property type="match status" value="1"/>
</dbReference>
<dbReference type="PANTHER" id="PTHR37937">
    <property type="entry name" value="CONJUGATIVE TRANSFER: DNA TRANSPORT"/>
    <property type="match status" value="1"/>
</dbReference>
<gene>
    <name evidence="9" type="ORF">UFOPK1493_02779</name>
</gene>
<keyword evidence="3" id="KW-1003">Cell membrane</keyword>
<keyword evidence="5 8" id="KW-1133">Transmembrane helix</keyword>
<comment type="similarity">
    <text evidence="2">Belongs to the VirD4/TraG family.</text>
</comment>
<comment type="subcellular location">
    <subcellularLocation>
        <location evidence="1">Cell membrane</location>
        <topology evidence="1">Multi-pass membrane protein</topology>
    </subcellularLocation>
</comment>
<dbReference type="CDD" id="cd01127">
    <property type="entry name" value="TrwB_TraG_TraD_VirD4"/>
    <property type="match status" value="1"/>
</dbReference>
<accession>A0A6J6EPS7</accession>
<name>A0A6J6EPS7_9ZZZZ</name>
<dbReference type="AlphaFoldDB" id="A0A6J6EPS7"/>
<evidence type="ECO:0000256" key="6">
    <source>
        <dbReference type="ARBA" id="ARBA00023136"/>
    </source>
</evidence>
<keyword evidence="4 8" id="KW-0812">Transmembrane</keyword>
<dbReference type="Gene3D" id="3.40.50.300">
    <property type="entry name" value="P-loop containing nucleotide triphosphate hydrolases"/>
    <property type="match status" value="1"/>
</dbReference>
<evidence type="ECO:0000256" key="4">
    <source>
        <dbReference type="ARBA" id="ARBA00022692"/>
    </source>
</evidence>
<dbReference type="SUPFAM" id="SSF52540">
    <property type="entry name" value="P-loop containing nucleoside triphosphate hydrolases"/>
    <property type="match status" value="1"/>
</dbReference>
<evidence type="ECO:0000256" key="5">
    <source>
        <dbReference type="ARBA" id="ARBA00022989"/>
    </source>
</evidence>
<evidence type="ECO:0000256" key="2">
    <source>
        <dbReference type="ARBA" id="ARBA00008806"/>
    </source>
</evidence>
<keyword evidence="6 8" id="KW-0472">Membrane</keyword>
<reference evidence="9" key="1">
    <citation type="submission" date="2020-05" db="EMBL/GenBank/DDBJ databases">
        <authorList>
            <person name="Chiriac C."/>
            <person name="Salcher M."/>
            <person name="Ghai R."/>
            <person name="Kavagutti S V."/>
        </authorList>
    </citation>
    <scope>NUCLEOTIDE SEQUENCE</scope>
</reference>
<dbReference type="EMBL" id="CAEZSR010000127">
    <property type="protein sequence ID" value="CAB4576974.1"/>
    <property type="molecule type" value="Genomic_DNA"/>
</dbReference>
<dbReference type="InterPro" id="IPR003688">
    <property type="entry name" value="TraG/VirD4"/>
</dbReference>
<evidence type="ECO:0000313" key="9">
    <source>
        <dbReference type="EMBL" id="CAB4576974.1"/>
    </source>
</evidence>
<evidence type="ECO:0000256" key="8">
    <source>
        <dbReference type="SAM" id="Phobius"/>
    </source>
</evidence>
<proteinExistence type="inferred from homology"/>
<feature type="transmembrane region" description="Helical" evidence="8">
    <location>
        <begin position="73"/>
        <end position="98"/>
    </location>
</feature>
<sequence>MSAGRAASSPIGGFGRWFALAGIAFAMWAAPTASAHLWSSTGWDAGQHLGTLVDSYRNLFRPERITGSGMAGAGFGATTVTMLFVAGIGAAVAGLRLARRRVATARGLASGRDLERFSAKAIVDRSPVILGERHADPKRSGVLLGQDRYSGRAVWVPKESTVLVLAPPRSGKTSGTVAPAVVDHHGPVVATGVRDDIMSWTHPWRALAGTPMWVCEPMRTDRPLPPGVLEVRWSPLAGCEDMVTARLRAEALFSALPKGGANDEFWRTAGHALLAGYLMAAARQDGTIADVVGWLDRDTDVSPVESLRDVARLLDDPDDVLEQSTLLAVAAQLEAAIAQDPRFKAGVTGQALQAIEPFRLPAIRRMCEVPMAESFDPRTFLVEAGTIWMLGSESHQRQAAGVCTALTAAIVEAARQLAREQGGRLRPPLLLALDEAVNVAPIPRLEQLLSTGGGSGIQTIVVLQSMAAARHAWGKEMGDALLDFNNAKLVLGGLSDAQDLQDLSTLLGQRDEVVAQASRSGRLGLLDPGDQSWSWRQVPVMRPDEIRELDSERRGEALLIARSAKGVLIRQPRIYDRTPPGVAGNKQRLGRRRGR</sequence>
<evidence type="ECO:0000256" key="1">
    <source>
        <dbReference type="ARBA" id="ARBA00004651"/>
    </source>
</evidence>